<dbReference type="GO" id="GO:0005576">
    <property type="term" value="C:extracellular region"/>
    <property type="evidence" value="ECO:0007669"/>
    <property type="project" value="InterPro"/>
</dbReference>
<reference evidence="2" key="1">
    <citation type="journal article" date="2020" name="Nature">
        <title>Giant virus diversity and host interactions through global metagenomics.</title>
        <authorList>
            <person name="Schulz F."/>
            <person name="Roux S."/>
            <person name="Paez-Espino D."/>
            <person name="Jungbluth S."/>
            <person name="Walsh D.A."/>
            <person name="Denef V.J."/>
            <person name="McMahon K.D."/>
            <person name="Konstantinidis K.T."/>
            <person name="Eloe-Fadrosh E.A."/>
            <person name="Kyrpides N.C."/>
            <person name="Woyke T."/>
        </authorList>
    </citation>
    <scope>NUCLEOTIDE SEQUENCE</scope>
    <source>
        <strain evidence="2">GVMAG-M-3300023179-92</strain>
    </source>
</reference>
<organism evidence="2">
    <name type="scientific">viral metagenome</name>
    <dbReference type="NCBI Taxonomy" id="1070528"/>
    <lineage>
        <taxon>unclassified sequences</taxon>
        <taxon>metagenomes</taxon>
        <taxon>organismal metagenomes</taxon>
    </lineage>
</organism>
<accession>A0A6C0HD01</accession>
<feature type="domain" description="ADP ribosyltransferase" evidence="1">
    <location>
        <begin position="268"/>
        <end position="331"/>
    </location>
</feature>
<dbReference type="PROSITE" id="PS51996">
    <property type="entry name" value="TR_MART"/>
    <property type="match status" value="1"/>
</dbReference>
<dbReference type="EMBL" id="MN739934">
    <property type="protein sequence ID" value="QHT78501.1"/>
    <property type="molecule type" value="Genomic_DNA"/>
</dbReference>
<evidence type="ECO:0000313" key="2">
    <source>
        <dbReference type="EMBL" id="QHT78501.1"/>
    </source>
</evidence>
<dbReference type="Pfam" id="PF03496">
    <property type="entry name" value="ADPrib_exo_Tox"/>
    <property type="match status" value="1"/>
</dbReference>
<dbReference type="AlphaFoldDB" id="A0A6C0HD01"/>
<evidence type="ECO:0000259" key="1">
    <source>
        <dbReference type="Pfam" id="PF03496"/>
    </source>
</evidence>
<proteinExistence type="predicted"/>
<name>A0A6C0HD01_9ZZZZ</name>
<dbReference type="InterPro" id="IPR003540">
    <property type="entry name" value="ADP-ribosyltransferase"/>
</dbReference>
<dbReference type="Gene3D" id="3.90.176.10">
    <property type="entry name" value="Toxin ADP-ribosyltransferase, Chain A, domain 1"/>
    <property type="match status" value="1"/>
</dbReference>
<protein>
    <recommendedName>
        <fullName evidence="1">ADP ribosyltransferase domain-containing protein</fullName>
    </recommendedName>
</protein>
<sequence>MEYKLHTVGIQIPYVAIHVDKMTENTKPFILNLGDEDYIGQVNKGRILYSGSTKEEYNVLLSWFHDQKIYIQDLSYIDKLYLLSYTYHGDRIANAWARGKFNVNKMRSLFIDDNDEEDFMPLAPAFYELIRNTKNYNNILKFSLDTKNAKYSPAWFDRFKDDEENNIDFTLESDNLRQFYTEQELENEVMEDLNIIKTEPFNIDSYMSICRLEAFYTDEFIEKAVEYYTNKLNTLIRNAPPLREDIHAFRGIKSAFIPKSEGEKLSVDFISTSLSYTKAREFMDNDRCCMKHILIKKGTKCIYIGDFSFVVSESEILLPPETTFKTINIVPYTKEYIYYKPKKTREGGFDMIEVKNKIDIIYCEVSN</sequence>
<dbReference type="SUPFAM" id="SSF56399">
    <property type="entry name" value="ADP-ribosylation"/>
    <property type="match status" value="1"/>
</dbReference>